<dbReference type="Proteomes" id="UP000243778">
    <property type="component" value="Unassembled WGS sequence"/>
</dbReference>
<sequence>MYRKTITLATLLLSAGLAAEPLPRTLMQLNGHALSVEVASSREQRQAGLMGRERLAKDEGMLFVFDELTRHCFWMRDTPLALSAAFLDEQGRVLNIVDMQPFDDTEHCSAQDALYGLEMRQGWFAEHGVVPGQQLRQLPQE</sequence>
<keyword evidence="1" id="KW-0732">Signal</keyword>
<dbReference type="AlphaFoldDB" id="A0A1H3D8Q0"/>
<dbReference type="EMBL" id="FNNU01000005">
    <property type="protein sequence ID" value="SDX62518.1"/>
    <property type="molecule type" value="Genomic_DNA"/>
</dbReference>
<name>A0A1H3D8Q0_9PSED</name>
<protein>
    <recommendedName>
        <fullName evidence="4">DUF192 domain-containing protein</fullName>
    </recommendedName>
</protein>
<reference evidence="3" key="1">
    <citation type="submission" date="2016-10" db="EMBL/GenBank/DDBJ databases">
        <authorList>
            <person name="Varghese N."/>
            <person name="Submissions S."/>
        </authorList>
    </citation>
    <scope>NUCLEOTIDE SEQUENCE [LARGE SCALE GENOMIC DNA]</scope>
    <source>
        <strain evidence="3">NRRL B-59562</strain>
    </source>
</reference>
<feature type="signal peptide" evidence="1">
    <location>
        <begin position="1"/>
        <end position="19"/>
    </location>
</feature>
<keyword evidence="3" id="KW-1185">Reference proteome</keyword>
<organism evidence="2 3">
    <name type="scientific">Pseudomonas kuykendallii</name>
    <dbReference type="NCBI Taxonomy" id="1007099"/>
    <lineage>
        <taxon>Bacteria</taxon>
        <taxon>Pseudomonadati</taxon>
        <taxon>Pseudomonadota</taxon>
        <taxon>Gammaproteobacteria</taxon>
        <taxon>Pseudomonadales</taxon>
        <taxon>Pseudomonadaceae</taxon>
        <taxon>Pseudomonas</taxon>
    </lineage>
</organism>
<evidence type="ECO:0008006" key="4">
    <source>
        <dbReference type="Google" id="ProtNLM"/>
    </source>
</evidence>
<dbReference type="RefSeq" id="WP_090230590.1">
    <property type="nucleotide sequence ID" value="NZ_FNNU01000005.1"/>
</dbReference>
<dbReference type="InterPro" id="IPR038695">
    <property type="entry name" value="Saro_0823-like_sf"/>
</dbReference>
<proteinExistence type="predicted"/>
<dbReference type="Gene3D" id="2.60.120.1140">
    <property type="entry name" value="Protein of unknown function DUF192"/>
    <property type="match status" value="1"/>
</dbReference>
<dbReference type="OrthoDB" id="5526466at2"/>
<dbReference type="Pfam" id="PF02643">
    <property type="entry name" value="DUF192"/>
    <property type="match status" value="1"/>
</dbReference>
<gene>
    <name evidence="2" type="ORF">SAMN05216287_3322</name>
</gene>
<dbReference type="PANTHER" id="PTHR37953:SF1">
    <property type="entry name" value="UPF0127 PROTEIN MJ1496"/>
    <property type="match status" value="1"/>
</dbReference>
<evidence type="ECO:0000256" key="1">
    <source>
        <dbReference type="SAM" id="SignalP"/>
    </source>
</evidence>
<evidence type="ECO:0000313" key="3">
    <source>
        <dbReference type="Proteomes" id="UP000243778"/>
    </source>
</evidence>
<dbReference type="InterPro" id="IPR003795">
    <property type="entry name" value="DUF192"/>
</dbReference>
<feature type="chain" id="PRO_5017363034" description="DUF192 domain-containing protein" evidence="1">
    <location>
        <begin position="20"/>
        <end position="141"/>
    </location>
</feature>
<evidence type="ECO:0000313" key="2">
    <source>
        <dbReference type="EMBL" id="SDX62518.1"/>
    </source>
</evidence>
<accession>A0A1H3D8Q0</accession>
<dbReference type="PANTHER" id="PTHR37953">
    <property type="entry name" value="UPF0127 PROTEIN MJ1496"/>
    <property type="match status" value="1"/>
</dbReference>